<protein>
    <submittedName>
        <fullName evidence="3">Uncharacterized protein</fullName>
    </submittedName>
</protein>
<evidence type="ECO:0000256" key="1">
    <source>
        <dbReference type="SAM" id="MobiDB-lite"/>
    </source>
</evidence>
<reference evidence="3 4" key="1">
    <citation type="journal article" date="2012" name="Proc. Natl. Acad. Sci. U.S.A.">
        <title>Antigenic diversity is generated by distinct evolutionary mechanisms in African trypanosome species.</title>
        <authorList>
            <person name="Jackson A.P."/>
            <person name="Berry A."/>
            <person name="Aslett M."/>
            <person name="Allison H.C."/>
            <person name="Burton P."/>
            <person name="Vavrova-Anderson J."/>
            <person name="Brown R."/>
            <person name="Browne H."/>
            <person name="Corton N."/>
            <person name="Hauser H."/>
            <person name="Gamble J."/>
            <person name="Gilderthorp R."/>
            <person name="Marcello L."/>
            <person name="McQuillan J."/>
            <person name="Otto T.D."/>
            <person name="Quail M.A."/>
            <person name="Sanders M.J."/>
            <person name="van Tonder A."/>
            <person name="Ginger M.L."/>
            <person name="Field M.C."/>
            <person name="Barry J.D."/>
            <person name="Hertz-Fowler C."/>
            <person name="Berriman M."/>
        </authorList>
    </citation>
    <scope>NUCLEOTIDE SEQUENCE</scope>
    <source>
        <strain evidence="3 4">Y486</strain>
    </source>
</reference>
<proteinExistence type="predicted"/>
<dbReference type="VEuPathDB" id="TriTrypDB:TvY486_0004160"/>
<dbReference type="Proteomes" id="UP000009027">
    <property type="component" value="Unassembled WGS sequence"/>
</dbReference>
<keyword evidence="4" id="KW-1185">Reference proteome</keyword>
<sequence length="373" mass="41277">MKFFTALCVVLCSAAITVHAGSPLKYTKEMHEMCQFYSSLYSLREEENVRKILGGKHKCDDCCVDQIAVTVRSLVYAFINSQKRWSVCGEDHYQGGCCLGVEKTGTACSKGVKDCWTDCLAFTTPTYYDTSRFISSFFSKDGKLSKWLNGVETTLERNGDSCPHTGDDYGWYSYNEDIGGLFSIEPKGYRREHVTITLIETDYALDPLHKLSCMFARAGYGQMMWDGEECSKICENAVKIRSESDNRPFEVNDGVREADQTQKHNTQQVPHKAETPNPEGEITEATVDGEHVTSDSVAVTDSLEDQKQLAHAPNNTGGSFPTAVGGLVQNRMGKKVGGNVTYFVTGGVRQTGESVLYVVLLHFVKTACGTLLQ</sequence>
<evidence type="ECO:0000313" key="3">
    <source>
        <dbReference type="EMBL" id="CCD21691.1"/>
    </source>
</evidence>
<accession>F9WVT1</accession>
<feature type="region of interest" description="Disordered" evidence="1">
    <location>
        <begin position="256"/>
        <end position="279"/>
    </location>
</feature>
<feature type="chain" id="PRO_5003391052" evidence="2">
    <location>
        <begin position="21"/>
        <end position="373"/>
    </location>
</feature>
<keyword evidence="2" id="KW-0732">Signal</keyword>
<name>F9WVT1_TRYVY</name>
<feature type="signal peptide" evidence="2">
    <location>
        <begin position="1"/>
        <end position="20"/>
    </location>
</feature>
<dbReference type="EMBL" id="CAEX01008129">
    <property type="protein sequence ID" value="CCD21691.1"/>
    <property type="molecule type" value="Genomic_DNA"/>
</dbReference>
<gene>
    <name evidence="3" type="ORF">TvY486_0004160</name>
</gene>
<organism evidence="3 4">
    <name type="scientific">Trypanosoma vivax (strain Y486)</name>
    <dbReference type="NCBI Taxonomy" id="1055687"/>
    <lineage>
        <taxon>Eukaryota</taxon>
        <taxon>Discoba</taxon>
        <taxon>Euglenozoa</taxon>
        <taxon>Kinetoplastea</taxon>
        <taxon>Metakinetoplastina</taxon>
        <taxon>Trypanosomatida</taxon>
        <taxon>Trypanosomatidae</taxon>
        <taxon>Trypanosoma</taxon>
        <taxon>Duttonella</taxon>
    </lineage>
</organism>
<dbReference type="AlphaFoldDB" id="F9WVT1"/>
<evidence type="ECO:0000313" key="4">
    <source>
        <dbReference type="Proteomes" id="UP000009027"/>
    </source>
</evidence>
<evidence type="ECO:0000256" key="2">
    <source>
        <dbReference type="SAM" id="SignalP"/>
    </source>
</evidence>